<keyword evidence="3" id="KW-0808">Transferase</keyword>
<name>A0A371IG33_MUCPR</name>
<feature type="non-terminal residue" evidence="3">
    <location>
        <position position="1"/>
    </location>
</feature>
<comment type="subcellular location">
    <subcellularLocation>
        <location evidence="1">Membrane</location>
    </subcellularLocation>
</comment>
<dbReference type="STRING" id="157652.A0A371IG33"/>
<dbReference type="GO" id="GO:0016791">
    <property type="term" value="F:phosphatase activity"/>
    <property type="evidence" value="ECO:0007669"/>
    <property type="project" value="TreeGrafter"/>
</dbReference>
<sequence>MLNRIHIQPKQGTKKDGDTIQRLLREGDLVVCPEGTTCREPYLLRFSSLFVKLADEIVPMAINTHMSMFYGTTTSGSKCLDPILFFINPRP</sequence>
<feature type="non-terminal residue" evidence="3">
    <location>
        <position position="91"/>
    </location>
</feature>
<keyword evidence="4" id="KW-1185">Reference proteome</keyword>
<keyword evidence="3" id="KW-0012">Acyltransferase</keyword>
<dbReference type="PANTHER" id="PTHR15486">
    <property type="entry name" value="ANCIENT UBIQUITOUS PROTEIN"/>
    <property type="match status" value="1"/>
</dbReference>
<evidence type="ECO:0000256" key="1">
    <source>
        <dbReference type="ARBA" id="ARBA00004370"/>
    </source>
</evidence>
<dbReference type="GO" id="GO:0090447">
    <property type="term" value="F:glycerol-3-phosphate 2-O-acyltransferase activity"/>
    <property type="evidence" value="ECO:0007669"/>
    <property type="project" value="TreeGrafter"/>
</dbReference>
<comment type="caution">
    <text evidence="3">The sequence shown here is derived from an EMBL/GenBank/DDBJ whole genome shotgun (WGS) entry which is preliminary data.</text>
</comment>
<dbReference type="PANTHER" id="PTHR15486:SF0">
    <property type="entry name" value="GLYCEROL-3-PHOSPHATE ACYLTRANSFERASE 1"/>
    <property type="match status" value="1"/>
</dbReference>
<dbReference type="EMBL" id="QJKJ01000169">
    <property type="protein sequence ID" value="RDY13934.1"/>
    <property type="molecule type" value="Genomic_DNA"/>
</dbReference>
<dbReference type="GO" id="GO:0016020">
    <property type="term" value="C:membrane"/>
    <property type="evidence" value="ECO:0007669"/>
    <property type="project" value="UniProtKB-SubCell"/>
</dbReference>
<dbReference type="AlphaFoldDB" id="A0A371IG33"/>
<gene>
    <name evidence="3" type="primary">GPAT1</name>
    <name evidence="3" type="ORF">CR513_01073</name>
</gene>
<dbReference type="SUPFAM" id="SSF69593">
    <property type="entry name" value="Glycerol-3-phosphate (1)-acyltransferase"/>
    <property type="match status" value="1"/>
</dbReference>
<evidence type="ECO:0000313" key="3">
    <source>
        <dbReference type="EMBL" id="RDY13934.1"/>
    </source>
</evidence>
<evidence type="ECO:0000313" key="4">
    <source>
        <dbReference type="Proteomes" id="UP000257109"/>
    </source>
</evidence>
<proteinExistence type="predicted"/>
<accession>A0A371IG33</accession>
<reference evidence="3" key="1">
    <citation type="submission" date="2018-05" db="EMBL/GenBank/DDBJ databases">
        <title>Draft genome of Mucuna pruriens seed.</title>
        <authorList>
            <person name="Nnadi N.E."/>
            <person name="Vos R."/>
            <person name="Hasami M.H."/>
            <person name="Devisetty U.K."/>
            <person name="Aguiy J.C."/>
        </authorList>
    </citation>
    <scope>NUCLEOTIDE SEQUENCE [LARGE SCALE GENOMIC DNA]</scope>
    <source>
        <strain evidence="3">JCA_2017</strain>
    </source>
</reference>
<evidence type="ECO:0000256" key="2">
    <source>
        <dbReference type="ARBA" id="ARBA00023136"/>
    </source>
</evidence>
<dbReference type="GO" id="GO:0010143">
    <property type="term" value="P:cutin biosynthetic process"/>
    <property type="evidence" value="ECO:0007669"/>
    <property type="project" value="TreeGrafter"/>
</dbReference>
<dbReference type="Proteomes" id="UP000257109">
    <property type="component" value="Unassembled WGS sequence"/>
</dbReference>
<keyword evidence="2" id="KW-0472">Membrane</keyword>
<protein>
    <submittedName>
        <fullName evidence="3">Glycerol-3-phosphate acyltransferase 1</fullName>
    </submittedName>
</protein>
<dbReference type="OrthoDB" id="1854593at2759"/>
<organism evidence="3 4">
    <name type="scientific">Mucuna pruriens</name>
    <name type="common">Velvet bean</name>
    <name type="synonym">Dolichos pruriens</name>
    <dbReference type="NCBI Taxonomy" id="157652"/>
    <lineage>
        <taxon>Eukaryota</taxon>
        <taxon>Viridiplantae</taxon>
        <taxon>Streptophyta</taxon>
        <taxon>Embryophyta</taxon>
        <taxon>Tracheophyta</taxon>
        <taxon>Spermatophyta</taxon>
        <taxon>Magnoliopsida</taxon>
        <taxon>eudicotyledons</taxon>
        <taxon>Gunneridae</taxon>
        <taxon>Pentapetalae</taxon>
        <taxon>rosids</taxon>
        <taxon>fabids</taxon>
        <taxon>Fabales</taxon>
        <taxon>Fabaceae</taxon>
        <taxon>Papilionoideae</taxon>
        <taxon>50 kb inversion clade</taxon>
        <taxon>NPAAA clade</taxon>
        <taxon>indigoferoid/millettioid clade</taxon>
        <taxon>Phaseoleae</taxon>
        <taxon>Mucuna</taxon>
    </lineage>
</organism>